<keyword evidence="2" id="KW-1185">Reference proteome</keyword>
<dbReference type="Proteomes" id="UP000814140">
    <property type="component" value="Unassembled WGS sequence"/>
</dbReference>
<dbReference type="EMBL" id="MU277224">
    <property type="protein sequence ID" value="KAI0059717.1"/>
    <property type="molecule type" value="Genomic_DNA"/>
</dbReference>
<evidence type="ECO:0000313" key="1">
    <source>
        <dbReference type="EMBL" id="KAI0059717.1"/>
    </source>
</evidence>
<sequence length="335" mass="37116">MSEPPNAVFSAFSFTGVILVLTPFYWHAEAGNTGTCLFMFWVALGCLVTCINSIVWNGTVLNKAPVWCDIATHIIVANNVAVTASTLCITRRLQLITSDAVTKVNKRREAYIDLAIGLGLPLFNVGISFFVQGHRFDILEDVGCWPVTVNTTASYFVIWAWPIVLGAISAGFGISALYNFIHRRRELSSMISSGTTQDSFTLQKSLYIRLMTLASIDVLFTVPLASYLLYLDRTASSFTASADWEWIHYDFSRVGQIPSVEWKATAQSTATIELSRWANVLSAFVFFALFGVAQEAQKNYRVFWAFLRRVGHAATGARFEKCAPSLSYQSCAARG</sequence>
<organism evidence="1 2">
    <name type="scientific">Artomyces pyxidatus</name>
    <dbReference type="NCBI Taxonomy" id="48021"/>
    <lineage>
        <taxon>Eukaryota</taxon>
        <taxon>Fungi</taxon>
        <taxon>Dikarya</taxon>
        <taxon>Basidiomycota</taxon>
        <taxon>Agaricomycotina</taxon>
        <taxon>Agaricomycetes</taxon>
        <taxon>Russulales</taxon>
        <taxon>Auriscalpiaceae</taxon>
        <taxon>Artomyces</taxon>
    </lineage>
</organism>
<comment type="caution">
    <text evidence="1">The sequence shown here is derived from an EMBL/GenBank/DDBJ whole genome shotgun (WGS) entry which is preliminary data.</text>
</comment>
<proteinExistence type="predicted"/>
<protein>
    <submittedName>
        <fullName evidence="1">Fungal pheromone STE3G-protein-coupled receptor</fullName>
    </submittedName>
</protein>
<reference evidence="1" key="2">
    <citation type="journal article" date="2022" name="New Phytol.">
        <title>Evolutionary transition to the ectomycorrhizal habit in the genomes of a hyperdiverse lineage of mushroom-forming fungi.</title>
        <authorList>
            <person name="Looney B."/>
            <person name="Miyauchi S."/>
            <person name="Morin E."/>
            <person name="Drula E."/>
            <person name="Courty P.E."/>
            <person name="Kohler A."/>
            <person name="Kuo A."/>
            <person name="LaButti K."/>
            <person name="Pangilinan J."/>
            <person name="Lipzen A."/>
            <person name="Riley R."/>
            <person name="Andreopoulos W."/>
            <person name="He G."/>
            <person name="Johnson J."/>
            <person name="Nolan M."/>
            <person name="Tritt A."/>
            <person name="Barry K.W."/>
            <person name="Grigoriev I.V."/>
            <person name="Nagy L.G."/>
            <person name="Hibbett D."/>
            <person name="Henrissat B."/>
            <person name="Matheny P.B."/>
            <person name="Labbe J."/>
            <person name="Martin F.M."/>
        </authorList>
    </citation>
    <scope>NUCLEOTIDE SEQUENCE</scope>
    <source>
        <strain evidence="1">HHB10654</strain>
    </source>
</reference>
<name>A0ACB8SU27_9AGAM</name>
<keyword evidence="1" id="KW-0675">Receptor</keyword>
<evidence type="ECO:0000313" key="2">
    <source>
        <dbReference type="Proteomes" id="UP000814140"/>
    </source>
</evidence>
<reference evidence="1" key="1">
    <citation type="submission" date="2021-03" db="EMBL/GenBank/DDBJ databases">
        <authorList>
            <consortium name="DOE Joint Genome Institute"/>
            <person name="Ahrendt S."/>
            <person name="Looney B.P."/>
            <person name="Miyauchi S."/>
            <person name="Morin E."/>
            <person name="Drula E."/>
            <person name="Courty P.E."/>
            <person name="Chicoki N."/>
            <person name="Fauchery L."/>
            <person name="Kohler A."/>
            <person name="Kuo A."/>
            <person name="Labutti K."/>
            <person name="Pangilinan J."/>
            <person name="Lipzen A."/>
            <person name="Riley R."/>
            <person name="Andreopoulos W."/>
            <person name="He G."/>
            <person name="Johnson J."/>
            <person name="Barry K.W."/>
            <person name="Grigoriev I.V."/>
            <person name="Nagy L."/>
            <person name="Hibbett D."/>
            <person name="Henrissat B."/>
            <person name="Matheny P.B."/>
            <person name="Labbe J."/>
            <person name="Martin F."/>
        </authorList>
    </citation>
    <scope>NUCLEOTIDE SEQUENCE</scope>
    <source>
        <strain evidence="1">HHB10654</strain>
    </source>
</reference>
<gene>
    <name evidence="1" type="ORF">BV25DRAFT_1808602</name>
</gene>
<accession>A0ACB8SU27</accession>